<dbReference type="EMBL" id="CAJVPP010003966">
    <property type="protein sequence ID" value="CAG8641164.1"/>
    <property type="molecule type" value="Genomic_DNA"/>
</dbReference>
<evidence type="ECO:0000256" key="1">
    <source>
        <dbReference type="SAM" id="MobiDB-lite"/>
    </source>
</evidence>
<comment type="caution">
    <text evidence="2">The sequence shown here is derived from an EMBL/GenBank/DDBJ whole genome shotgun (WGS) entry which is preliminary data.</text>
</comment>
<name>A0A9N9DK07_FUNMO</name>
<dbReference type="Proteomes" id="UP000789375">
    <property type="component" value="Unassembled WGS sequence"/>
</dbReference>
<feature type="region of interest" description="Disordered" evidence="1">
    <location>
        <begin position="30"/>
        <end position="54"/>
    </location>
</feature>
<organism evidence="2 3">
    <name type="scientific">Funneliformis mosseae</name>
    <name type="common">Endomycorrhizal fungus</name>
    <name type="synonym">Glomus mosseae</name>
    <dbReference type="NCBI Taxonomy" id="27381"/>
    <lineage>
        <taxon>Eukaryota</taxon>
        <taxon>Fungi</taxon>
        <taxon>Fungi incertae sedis</taxon>
        <taxon>Mucoromycota</taxon>
        <taxon>Glomeromycotina</taxon>
        <taxon>Glomeromycetes</taxon>
        <taxon>Glomerales</taxon>
        <taxon>Glomeraceae</taxon>
        <taxon>Funneliformis</taxon>
    </lineage>
</organism>
<reference evidence="2" key="1">
    <citation type="submission" date="2021-06" db="EMBL/GenBank/DDBJ databases">
        <authorList>
            <person name="Kallberg Y."/>
            <person name="Tangrot J."/>
            <person name="Rosling A."/>
        </authorList>
    </citation>
    <scope>NUCLEOTIDE SEQUENCE</scope>
    <source>
        <strain evidence="2">87-6 pot B 2015</strain>
    </source>
</reference>
<gene>
    <name evidence="2" type="ORF">FMOSSE_LOCUS10995</name>
</gene>
<proteinExistence type="predicted"/>
<protein>
    <submittedName>
        <fullName evidence="2">1460_t:CDS:1</fullName>
    </submittedName>
</protein>
<evidence type="ECO:0000313" key="2">
    <source>
        <dbReference type="EMBL" id="CAG8641164.1"/>
    </source>
</evidence>
<dbReference type="AlphaFoldDB" id="A0A9N9DK07"/>
<keyword evidence="3" id="KW-1185">Reference proteome</keyword>
<feature type="compositionally biased region" description="Polar residues" evidence="1">
    <location>
        <begin position="30"/>
        <end position="44"/>
    </location>
</feature>
<evidence type="ECO:0000313" key="3">
    <source>
        <dbReference type="Proteomes" id="UP000789375"/>
    </source>
</evidence>
<accession>A0A9N9DK07</accession>
<sequence>MDNYYKMILEECAKDCEYFDKKVDSASQSVKETNKEVISQSGGETNEIKSIVHKKNKRRIQSSLSADKTQSRSLIVTDSELQELIR</sequence>